<keyword evidence="1" id="KW-0812">Transmembrane</keyword>
<evidence type="ECO:0000313" key="3">
    <source>
        <dbReference type="Proteomes" id="UP000023152"/>
    </source>
</evidence>
<gene>
    <name evidence="2" type="ORF">RFI_31061</name>
</gene>
<organism evidence="2 3">
    <name type="scientific">Reticulomyxa filosa</name>
    <dbReference type="NCBI Taxonomy" id="46433"/>
    <lineage>
        <taxon>Eukaryota</taxon>
        <taxon>Sar</taxon>
        <taxon>Rhizaria</taxon>
        <taxon>Retaria</taxon>
        <taxon>Foraminifera</taxon>
        <taxon>Monothalamids</taxon>
        <taxon>Reticulomyxidae</taxon>
        <taxon>Reticulomyxa</taxon>
    </lineage>
</organism>
<keyword evidence="1" id="KW-1133">Transmembrane helix</keyword>
<feature type="non-terminal residue" evidence="2">
    <location>
        <position position="1"/>
    </location>
</feature>
<sequence length="432" mass="49930">HWEKSLGKNHWEKVIGKNQCEKSVGKKNYEEGCMLSEVVQLGGRDKYEKDEEKDVDEERIARYVVKKKKHVEMLCSGKANNWNERDHQHICTQVSGDVSLQHLSANRKLSCDFHVPASKGSEIVIKTALTTRVETGRKRTHIRNIDSVSDVTQYFVFVALSQYLENNKVQIVKFSLIRTDVVLNFESRSDFGVLKIVELLHSNTNSPIMKKKKYEWYPPSLNRQSQYCRISACIKIQKERRQAKKKKKQQRYDIMTGFVEEMEKCKTKKKMMCVTENKHIWCRVSHLTWNHSADVVVAPIWWMKGDDVKEEYSSQCVVGFVFLKKKHSVDFTLIKNGSSHSQNYWAACNNVKRSPMIMTTTTTITQSMFLLLICQLLQYVGLVLCALIFDPLLLVSRKRGSVVAPSIAKSNKSCQSIMSRPFKSRSIICRTK</sequence>
<comment type="caution">
    <text evidence="2">The sequence shown here is derived from an EMBL/GenBank/DDBJ whole genome shotgun (WGS) entry which is preliminary data.</text>
</comment>
<keyword evidence="3" id="KW-1185">Reference proteome</keyword>
<dbReference type="AlphaFoldDB" id="X6M021"/>
<dbReference type="Proteomes" id="UP000023152">
    <property type="component" value="Unassembled WGS sequence"/>
</dbReference>
<keyword evidence="1" id="KW-0472">Membrane</keyword>
<accession>X6M021</accession>
<feature type="transmembrane region" description="Helical" evidence="1">
    <location>
        <begin position="368"/>
        <end position="389"/>
    </location>
</feature>
<reference evidence="2 3" key="1">
    <citation type="journal article" date="2013" name="Curr. Biol.">
        <title>The Genome of the Foraminiferan Reticulomyxa filosa.</title>
        <authorList>
            <person name="Glockner G."/>
            <person name="Hulsmann N."/>
            <person name="Schleicher M."/>
            <person name="Noegel A.A."/>
            <person name="Eichinger L."/>
            <person name="Gallinger C."/>
            <person name="Pawlowski J."/>
            <person name="Sierra R."/>
            <person name="Euteneuer U."/>
            <person name="Pillet L."/>
            <person name="Moustafa A."/>
            <person name="Platzer M."/>
            <person name="Groth M."/>
            <person name="Szafranski K."/>
            <person name="Schliwa M."/>
        </authorList>
    </citation>
    <scope>NUCLEOTIDE SEQUENCE [LARGE SCALE GENOMIC DNA]</scope>
</reference>
<evidence type="ECO:0000256" key="1">
    <source>
        <dbReference type="SAM" id="Phobius"/>
    </source>
</evidence>
<name>X6M021_RETFI</name>
<dbReference type="EMBL" id="ASPP01027224">
    <property type="protein sequence ID" value="ETO06335.1"/>
    <property type="molecule type" value="Genomic_DNA"/>
</dbReference>
<evidence type="ECO:0000313" key="2">
    <source>
        <dbReference type="EMBL" id="ETO06335.1"/>
    </source>
</evidence>
<protein>
    <submittedName>
        <fullName evidence="2">Uncharacterized protein</fullName>
    </submittedName>
</protein>
<proteinExistence type="predicted"/>